<dbReference type="Proteomes" id="UP000253790">
    <property type="component" value="Chromosome"/>
</dbReference>
<name>A0A345NLW9_9MICO</name>
<evidence type="ECO:0000313" key="3">
    <source>
        <dbReference type="Proteomes" id="UP000253790"/>
    </source>
</evidence>
<dbReference type="AlphaFoldDB" id="A0A345NLW9"/>
<evidence type="ECO:0000259" key="1">
    <source>
        <dbReference type="Pfam" id="PF12728"/>
    </source>
</evidence>
<dbReference type="SUPFAM" id="SSF46955">
    <property type="entry name" value="Putative DNA-binding domain"/>
    <property type="match status" value="1"/>
</dbReference>
<dbReference type="EMBL" id="CP031229">
    <property type="protein sequence ID" value="AXH96027.1"/>
    <property type="molecule type" value="Genomic_DNA"/>
</dbReference>
<reference evidence="2 3" key="1">
    <citation type="submission" date="2018-07" db="EMBL/GenBank/DDBJ databases">
        <title>Complete genome sequencing of Ornithinimicrobium sp. AMA3305.</title>
        <authorList>
            <person name="Bae J.-W."/>
        </authorList>
    </citation>
    <scope>NUCLEOTIDE SEQUENCE [LARGE SCALE GENOMIC DNA]</scope>
    <source>
        <strain evidence="2 3">AMA3305</strain>
    </source>
</reference>
<dbReference type="GO" id="GO:0003677">
    <property type="term" value="F:DNA binding"/>
    <property type="evidence" value="ECO:0007669"/>
    <property type="project" value="InterPro"/>
</dbReference>
<feature type="domain" description="Helix-turn-helix" evidence="1">
    <location>
        <begin position="17"/>
        <end position="63"/>
    </location>
</feature>
<dbReference type="Pfam" id="PF12728">
    <property type="entry name" value="HTH_17"/>
    <property type="match status" value="1"/>
</dbReference>
<gene>
    <name evidence="2" type="ORF">DV701_07705</name>
</gene>
<keyword evidence="3" id="KW-1185">Reference proteome</keyword>
<sequence>MSKRRIDTTTKRRFESLSEAAERTGLSTYTLRRRIAEGKLPAYRSGRRVIRVEPDDVDKLLTRIPTASWHS</sequence>
<dbReference type="NCBIfam" id="TIGR01764">
    <property type="entry name" value="excise"/>
    <property type="match status" value="1"/>
</dbReference>
<dbReference type="InterPro" id="IPR041657">
    <property type="entry name" value="HTH_17"/>
</dbReference>
<evidence type="ECO:0000313" key="2">
    <source>
        <dbReference type="EMBL" id="AXH96027.1"/>
    </source>
</evidence>
<organism evidence="2 3">
    <name type="scientific">Ornithinimicrobium avium</name>
    <dbReference type="NCBI Taxonomy" id="2283195"/>
    <lineage>
        <taxon>Bacteria</taxon>
        <taxon>Bacillati</taxon>
        <taxon>Actinomycetota</taxon>
        <taxon>Actinomycetes</taxon>
        <taxon>Micrococcales</taxon>
        <taxon>Ornithinimicrobiaceae</taxon>
        <taxon>Ornithinimicrobium</taxon>
    </lineage>
</organism>
<accession>A0A345NLW9</accession>
<dbReference type="RefSeq" id="WP_114927792.1">
    <property type="nucleotide sequence ID" value="NZ_CP031229.1"/>
</dbReference>
<proteinExistence type="predicted"/>
<dbReference type="InterPro" id="IPR010093">
    <property type="entry name" value="SinI_DNA-bd"/>
</dbReference>
<dbReference type="OrthoDB" id="4870800at2"/>
<dbReference type="Gene3D" id="1.10.1660.10">
    <property type="match status" value="1"/>
</dbReference>
<protein>
    <submittedName>
        <fullName evidence="2">Helix-turn-helix domain-containing protein</fullName>
    </submittedName>
</protein>
<dbReference type="InterPro" id="IPR009061">
    <property type="entry name" value="DNA-bd_dom_put_sf"/>
</dbReference>
<dbReference type="KEGG" id="orn:DV701_07705"/>